<evidence type="ECO:0000259" key="6">
    <source>
        <dbReference type="PROSITE" id="PS50977"/>
    </source>
</evidence>
<dbReference type="PROSITE" id="PS50977">
    <property type="entry name" value="HTH_TETR_2"/>
    <property type="match status" value="1"/>
</dbReference>
<keyword evidence="4" id="KW-0804">Transcription</keyword>
<proteinExistence type="predicted"/>
<dbReference type="PANTHER" id="PTHR30055:SF234">
    <property type="entry name" value="HTH-TYPE TRANSCRIPTIONAL REGULATOR BETI"/>
    <property type="match status" value="1"/>
</dbReference>
<feature type="domain" description="HTH tetR-type" evidence="6">
    <location>
        <begin position="14"/>
        <end position="74"/>
    </location>
</feature>
<keyword evidence="3 5" id="KW-0238">DNA-binding</keyword>
<dbReference type="GO" id="GO:0003700">
    <property type="term" value="F:DNA-binding transcription factor activity"/>
    <property type="evidence" value="ECO:0007669"/>
    <property type="project" value="TreeGrafter"/>
</dbReference>
<dbReference type="OrthoDB" id="5242390at2"/>
<sequence>MEVDVPKVTEEHREQMRRRIQEAALACIGRKGFSAVSMADIIAESGLSAGAVYVYYRSKDELFLDASRGVMRDRLGTLGALHSRRPLPHPARALALVVEDIPERGTFPGLPVQVWGEAVRRPELQTSARGILAEAASHLRRYLAAWLAEERGLPEDDAARAAERLCPAFIGLVQGYMVQVSLSPDAEETHGRYLAAVEGLLEGILAEIGPRQPESAPR</sequence>
<dbReference type="InterPro" id="IPR036271">
    <property type="entry name" value="Tet_transcr_reg_TetR-rel_C_sf"/>
</dbReference>
<gene>
    <name evidence="7" type="ORF">EAE32_07490</name>
</gene>
<accession>A0A3L9L7I8</accession>
<organism evidence="7 8">
    <name type="scientific">Kocuria tytonicola</name>
    <dbReference type="NCBI Taxonomy" id="2055946"/>
    <lineage>
        <taxon>Bacteria</taxon>
        <taxon>Bacillati</taxon>
        <taxon>Actinomycetota</taxon>
        <taxon>Actinomycetes</taxon>
        <taxon>Micrococcales</taxon>
        <taxon>Micrococcaceae</taxon>
        <taxon>Kocuria</taxon>
    </lineage>
</organism>
<dbReference type="PANTHER" id="PTHR30055">
    <property type="entry name" value="HTH-TYPE TRANSCRIPTIONAL REGULATOR RUTR"/>
    <property type="match status" value="1"/>
</dbReference>
<evidence type="ECO:0000256" key="2">
    <source>
        <dbReference type="ARBA" id="ARBA00023015"/>
    </source>
</evidence>
<dbReference type="Pfam" id="PF13977">
    <property type="entry name" value="TetR_C_6"/>
    <property type="match status" value="1"/>
</dbReference>
<dbReference type="SUPFAM" id="SSF46689">
    <property type="entry name" value="Homeodomain-like"/>
    <property type="match status" value="1"/>
</dbReference>
<dbReference type="GO" id="GO:0000976">
    <property type="term" value="F:transcription cis-regulatory region binding"/>
    <property type="evidence" value="ECO:0007669"/>
    <property type="project" value="TreeGrafter"/>
</dbReference>
<evidence type="ECO:0000313" key="8">
    <source>
        <dbReference type="Proteomes" id="UP000277871"/>
    </source>
</evidence>
<name>A0A3L9L7I8_9MICC</name>
<keyword evidence="8" id="KW-1185">Reference proteome</keyword>
<dbReference type="Proteomes" id="UP000277871">
    <property type="component" value="Unassembled WGS sequence"/>
</dbReference>
<dbReference type="Pfam" id="PF00440">
    <property type="entry name" value="TetR_N"/>
    <property type="match status" value="1"/>
</dbReference>
<dbReference type="PRINTS" id="PR00455">
    <property type="entry name" value="HTHTETR"/>
</dbReference>
<keyword evidence="1" id="KW-0678">Repressor</keyword>
<reference evidence="7 8" key="1">
    <citation type="submission" date="2018-10" db="EMBL/GenBank/DDBJ databases">
        <title>Kocuria tytonicola, new bacteria from the preen glands of American barn owls (Tyto furcata).</title>
        <authorList>
            <person name="Braun M.S."/>
            <person name="Wang E."/>
            <person name="Zimmermann S."/>
            <person name="Boutin S."/>
            <person name="Wagner H."/>
            <person name="Wink M."/>
        </authorList>
    </citation>
    <scope>NUCLEOTIDE SEQUENCE [LARGE SCALE GENOMIC DNA]</scope>
    <source>
        <strain evidence="7 8">473</strain>
    </source>
</reference>
<dbReference type="SUPFAM" id="SSF48498">
    <property type="entry name" value="Tetracyclin repressor-like, C-terminal domain"/>
    <property type="match status" value="1"/>
</dbReference>
<dbReference type="AlphaFoldDB" id="A0A3L9L7I8"/>
<dbReference type="InterPro" id="IPR001647">
    <property type="entry name" value="HTH_TetR"/>
</dbReference>
<feature type="DNA-binding region" description="H-T-H motif" evidence="5">
    <location>
        <begin position="37"/>
        <end position="56"/>
    </location>
</feature>
<dbReference type="InterPro" id="IPR039538">
    <property type="entry name" value="BetI_C"/>
</dbReference>
<evidence type="ECO:0000256" key="3">
    <source>
        <dbReference type="ARBA" id="ARBA00023125"/>
    </source>
</evidence>
<evidence type="ECO:0000313" key="7">
    <source>
        <dbReference type="EMBL" id="RLY94946.1"/>
    </source>
</evidence>
<dbReference type="InterPro" id="IPR050109">
    <property type="entry name" value="HTH-type_TetR-like_transc_reg"/>
</dbReference>
<evidence type="ECO:0000256" key="5">
    <source>
        <dbReference type="PROSITE-ProRule" id="PRU00335"/>
    </source>
</evidence>
<comment type="caution">
    <text evidence="7">The sequence shown here is derived from an EMBL/GenBank/DDBJ whole genome shotgun (WGS) entry which is preliminary data.</text>
</comment>
<evidence type="ECO:0000256" key="4">
    <source>
        <dbReference type="ARBA" id="ARBA00023163"/>
    </source>
</evidence>
<evidence type="ECO:0000256" key="1">
    <source>
        <dbReference type="ARBA" id="ARBA00022491"/>
    </source>
</evidence>
<dbReference type="Gene3D" id="1.10.357.10">
    <property type="entry name" value="Tetracycline Repressor, domain 2"/>
    <property type="match status" value="1"/>
</dbReference>
<protein>
    <submittedName>
        <fullName evidence="7">TetR/AcrR family transcriptional regulator</fullName>
    </submittedName>
</protein>
<dbReference type="InterPro" id="IPR009057">
    <property type="entry name" value="Homeodomain-like_sf"/>
</dbReference>
<dbReference type="EMBL" id="RDEX01000001">
    <property type="protein sequence ID" value="RLY94946.1"/>
    <property type="molecule type" value="Genomic_DNA"/>
</dbReference>
<keyword evidence="2" id="KW-0805">Transcription regulation</keyword>